<comment type="caution">
    <text evidence="1">The sequence shown here is derived from an EMBL/GenBank/DDBJ whole genome shotgun (WGS) entry which is preliminary data.</text>
</comment>
<dbReference type="Proteomes" id="UP000549590">
    <property type="component" value="Unassembled WGS sequence"/>
</dbReference>
<accession>A0AAP6Y3Y9</accession>
<sequence length="163" mass="18927">MNENLDSKPNEPQDLEYSLYYEFEDFNPELGLITRLVITLGPERVPEGFKHDGPFSDDLTTLYNEGIVDWVSEVYFINASNEPITLEPKKLGVRKFQKQFSDVVTIEPQKWFISEPLIALDSFYEIEADFILEFNCNNLVLKFEDVAKRMTADEIKNKYNAAL</sequence>
<protein>
    <submittedName>
        <fullName evidence="1">Uncharacterized protein</fullName>
    </submittedName>
</protein>
<dbReference type="RefSeq" id="WP_169044653.1">
    <property type="nucleotide sequence ID" value="NZ_JABBYB010000008.1"/>
</dbReference>
<name>A0AAP6Y3Y9_9GAMM</name>
<proteinExistence type="predicted"/>
<evidence type="ECO:0000313" key="1">
    <source>
        <dbReference type="EMBL" id="NMP03722.1"/>
    </source>
</evidence>
<dbReference type="EMBL" id="JABBYB010000008">
    <property type="protein sequence ID" value="NMP03722.1"/>
    <property type="molecule type" value="Genomic_DNA"/>
</dbReference>
<reference evidence="1 2" key="1">
    <citation type="submission" date="2020-04" db="EMBL/GenBank/DDBJ databases">
        <title>Genome sequencing and assembly of Pseudoalteromonas arctica.</title>
        <authorList>
            <person name="Cook G.M."/>
        </authorList>
    </citation>
    <scope>NUCLEOTIDE SEQUENCE [LARGE SCALE GENOMIC DNA]</scope>
    <source>
        <strain evidence="1 2">NEC-BIFX-2020_001</strain>
    </source>
</reference>
<evidence type="ECO:0000313" key="2">
    <source>
        <dbReference type="Proteomes" id="UP000549590"/>
    </source>
</evidence>
<dbReference type="AlphaFoldDB" id="A0AAP6Y3Y9"/>
<organism evidence="1 2">
    <name type="scientific">Pseudoalteromonas arctica</name>
    <dbReference type="NCBI Taxonomy" id="394751"/>
    <lineage>
        <taxon>Bacteria</taxon>
        <taxon>Pseudomonadati</taxon>
        <taxon>Pseudomonadota</taxon>
        <taxon>Gammaproteobacteria</taxon>
        <taxon>Alteromonadales</taxon>
        <taxon>Pseudoalteromonadaceae</taxon>
        <taxon>Pseudoalteromonas</taxon>
    </lineage>
</organism>
<gene>
    <name evidence="1" type="ORF">HHE94_13530</name>
</gene>